<evidence type="ECO:0000256" key="1">
    <source>
        <dbReference type="ARBA" id="ARBA00000085"/>
    </source>
</evidence>
<dbReference type="EMBL" id="AUXZ01000098">
    <property type="protein sequence ID" value="KZN47666.1"/>
    <property type="molecule type" value="Genomic_DNA"/>
</dbReference>
<proteinExistence type="predicted"/>
<keyword evidence="8" id="KW-0812">Transmembrane</keyword>
<evidence type="ECO:0000259" key="9">
    <source>
        <dbReference type="PROSITE" id="PS50109"/>
    </source>
</evidence>
<dbReference type="PANTHER" id="PTHR43065">
    <property type="entry name" value="SENSOR HISTIDINE KINASE"/>
    <property type="match status" value="1"/>
</dbReference>
<dbReference type="InterPro" id="IPR004358">
    <property type="entry name" value="Sig_transdc_His_kin-like_C"/>
</dbReference>
<keyword evidence="3" id="KW-0808">Transferase</keyword>
<dbReference type="RefSeq" id="WP_063363311.1">
    <property type="nucleotide sequence ID" value="NZ_AUXZ01000098.1"/>
</dbReference>
<evidence type="ECO:0000256" key="3">
    <source>
        <dbReference type="ARBA" id="ARBA00022679"/>
    </source>
</evidence>
<keyword evidence="7" id="KW-0902">Two-component regulatory system</keyword>
<evidence type="ECO:0000256" key="4">
    <source>
        <dbReference type="ARBA" id="ARBA00022741"/>
    </source>
</evidence>
<dbReference type="SMART" id="SM00387">
    <property type="entry name" value="HATPase_c"/>
    <property type="match status" value="1"/>
</dbReference>
<comment type="caution">
    <text evidence="10">The sequence shown here is derived from an EMBL/GenBank/DDBJ whole genome shotgun (WGS) entry which is preliminary data.</text>
</comment>
<comment type="catalytic activity">
    <reaction evidence="1">
        <text>ATP + protein L-histidine = ADP + protein N-phospho-L-histidine.</text>
        <dbReference type="EC" id="2.7.13.3"/>
    </reaction>
</comment>
<dbReference type="PRINTS" id="PR00344">
    <property type="entry name" value="BCTRLSENSOR"/>
</dbReference>
<dbReference type="GO" id="GO:0004673">
    <property type="term" value="F:protein histidine kinase activity"/>
    <property type="evidence" value="ECO:0007669"/>
    <property type="project" value="UniProtKB-EC"/>
</dbReference>
<keyword evidence="6" id="KW-0067">ATP-binding</keyword>
<keyword evidence="8" id="KW-0472">Membrane</keyword>
<sequence length="434" mass="48671">MNMRFKATLCGVSLLLSGMLLFVAAMHYQLSAITALIILLIIAQIMWLSRLFQQAQQFPEQLFRALANGDHTLGLPTAHPLRKDYEQARSKMQATQLDAQRQVQIINALFNHINLPMLICDEHGQVIEQSTAVNKQLGTKMNNLEALKQGNPDIFEFVSTATTNQHGTFHWHKNEQPETLYVQVSTLHVQYRQYKVITLQSITEQLNTKEQQAYKKLTKVLTHEVANSITPLASMAQTCLALIPDTLQFDDQEDKDDLTLALSTLASRSSHLSDFIREFRQLSNLPVPQLHTTQLCDLLDTTKHLFASQHPDVDIEVSGITHTMCTLDVKQIEQVLINLCKNAIEAVATMPNTAPKVRLIALHNEHGQLCVDVCDNGPGITEQACKMMFVPFFTTKQQGSGIGLSLSKQIMVQHGGELLYLHRSEGACFRCVFG</sequence>
<gene>
    <name evidence="10" type="ORF">N476_22955</name>
</gene>
<dbReference type="InterPro" id="IPR003594">
    <property type="entry name" value="HATPase_dom"/>
</dbReference>
<reference evidence="10 11" key="1">
    <citation type="submission" date="2013-07" db="EMBL/GenBank/DDBJ databases">
        <title>Comparative Genomic and Metabolomic Analysis of Twelve Strains of Pseudoalteromonas luteoviolacea.</title>
        <authorList>
            <person name="Vynne N.G."/>
            <person name="Mansson M."/>
            <person name="Gram L."/>
        </authorList>
    </citation>
    <scope>NUCLEOTIDE SEQUENCE [LARGE SCALE GENOMIC DNA]</scope>
    <source>
        <strain evidence="10 11">H33</strain>
    </source>
</reference>
<name>A0A167CHK2_9GAMM</name>
<keyword evidence="8" id="KW-1133">Transmembrane helix</keyword>
<feature type="domain" description="Histidine kinase" evidence="9">
    <location>
        <begin position="220"/>
        <end position="434"/>
    </location>
</feature>
<dbReference type="GO" id="GO:0005524">
    <property type="term" value="F:ATP binding"/>
    <property type="evidence" value="ECO:0007669"/>
    <property type="project" value="UniProtKB-KW"/>
</dbReference>
<evidence type="ECO:0000256" key="7">
    <source>
        <dbReference type="ARBA" id="ARBA00023012"/>
    </source>
</evidence>
<dbReference type="PROSITE" id="PS50109">
    <property type="entry name" value="HIS_KIN"/>
    <property type="match status" value="1"/>
</dbReference>
<dbReference type="EC" id="2.7.13.3" evidence="2"/>
<evidence type="ECO:0000313" key="11">
    <source>
        <dbReference type="Proteomes" id="UP000076503"/>
    </source>
</evidence>
<protein>
    <recommendedName>
        <fullName evidence="2">histidine kinase</fullName>
        <ecNumber evidence="2">2.7.13.3</ecNumber>
    </recommendedName>
</protein>
<feature type="transmembrane region" description="Helical" evidence="8">
    <location>
        <begin position="32"/>
        <end position="52"/>
    </location>
</feature>
<dbReference type="GO" id="GO:0000160">
    <property type="term" value="P:phosphorelay signal transduction system"/>
    <property type="evidence" value="ECO:0007669"/>
    <property type="project" value="UniProtKB-KW"/>
</dbReference>
<dbReference type="PANTHER" id="PTHR43065:SF46">
    <property type="entry name" value="C4-DICARBOXYLATE TRANSPORT SENSOR PROTEIN DCTB"/>
    <property type="match status" value="1"/>
</dbReference>
<evidence type="ECO:0000256" key="2">
    <source>
        <dbReference type="ARBA" id="ARBA00012438"/>
    </source>
</evidence>
<dbReference type="PATRIC" id="fig|1365251.3.peg.4060"/>
<evidence type="ECO:0000256" key="8">
    <source>
        <dbReference type="SAM" id="Phobius"/>
    </source>
</evidence>
<evidence type="ECO:0000256" key="5">
    <source>
        <dbReference type="ARBA" id="ARBA00022777"/>
    </source>
</evidence>
<accession>A0A167CHK2</accession>
<keyword evidence="5" id="KW-0418">Kinase</keyword>
<dbReference type="InterPro" id="IPR036890">
    <property type="entry name" value="HATPase_C_sf"/>
</dbReference>
<dbReference type="InterPro" id="IPR005467">
    <property type="entry name" value="His_kinase_dom"/>
</dbReference>
<dbReference type="Gene3D" id="3.30.565.10">
    <property type="entry name" value="Histidine kinase-like ATPase, C-terminal domain"/>
    <property type="match status" value="1"/>
</dbReference>
<dbReference type="Pfam" id="PF02518">
    <property type="entry name" value="HATPase_c"/>
    <property type="match status" value="1"/>
</dbReference>
<organism evidence="10 11">
    <name type="scientific">Pseudoalteromonas luteoviolacea H33</name>
    <dbReference type="NCBI Taxonomy" id="1365251"/>
    <lineage>
        <taxon>Bacteria</taxon>
        <taxon>Pseudomonadati</taxon>
        <taxon>Pseudomonadota</taxon>
        <taxon>Gammaproteobacteria</taxon>
        <taxon>Alteromonadales</taxon>
        <taxon>Pseudoalteromonadaceae</taxon>
        <taxon>Pseudoalteromonas</taxon>
    </lineage>
</organism>
<evidence type="ECO:0000256" key="6">
    <source>
        <dbReference type="ARBA" id="ARBA00022840"/>
    </source>
</evidence>
<dbReference type="AlphaFoldDB" id="A0A167CHK2"/>
<keyword evidence="4" id="KW-0547">Nucleotide-binding</keyword>
<dbReference type="SUPFAM" id="SSF55874">
    <property type="entry name" value="ATPase domain of HSP90 chaperone/DNA topoisomerase II/histidine kinase"/>
    <property type="match status" value="1"/>
</dbReference>
<feature type="transmembrane region" description="Helical" evidence="8">
    <location>
        <begin position="7"/>
        <end position="26"/>
    </location>
</feature>
<dbReference type="Proteomes" id="UP000076503">
    <property type="component" value="Unassembled WGS sequence"/>
</dbReference>
<evidence type="ECO:0000313" key="10">
    <source>
        <dbReference type="EMBL" id="KZN47666.1"/>
    </source>
</evidence>